<protein>
    <submittedName>
        <fullName evidence="6">Pirin family protein</fullName>
    </submittedName>
</protein>
<reference evidence="6 7" key="1">
    <citation type="submission" date="2020-02" db="EMBL/GenBank/DDBJ databases">
        <title>Acidophilic actinobacteria isolated from forest soil.</title>
        <authorList>
            <person name="Golinska P."/>
        </authorList>
    </citation>
    <scope>NUCLEOTIDE SEQUENCE [LARGE SCALE GENOMIC DNA]</scope>
    <source>
        <strain evidence="6 7">NL8</strain>
    </source>
</reference>
<dbReference type="Pfam" id="PF05726">
    <property type="entry name" value="Pirin_C"/>
    <property type="match status" value="1"/>
</dbReference>
<dbReference type="PANTHER" id="PTHR13903">
    <property type="entry name" value="PIRIN-RELATED"/>
    <property type="match status" value="1"/>
</dbReference>
<sequence length="320" mass="34985">MSNLDANPPEQDCPAKDDPGPVAEFHEARDVPLGGVRGVHVMRALPQRVLPTVGAWCFLDHFGPQAAAMNINPHPHIGLQTVTWPFQGDIRHRDSVGSDVVVRPRQLNIMTAGRGIAHSEFGIEPGQLGHGLQLWTALPDEHRDIAPHFEQHQKLPVYELPGLRALVFLGTLDNVTSPATTYSPILGADITLNPGATATIPLTNYHEHAIMVIAGDLTTADTTVPPGPLLYLGTGRSELTLTTHTGAHLILLGGQPFREDIVMWWNFVARTHDDIEQARNDWEKRNTERFPDIAGHTVAERIPAPPLPGVRLKARGRGGR</sequence>
<dbReference type="PIRSF" id="PIRSF006232">
    <property type="entry name" value="Pirin"/>
    <property type="match status" value="1"/>
</dbReference>
<feature type="domain" description="Pirin C-terminal" evidence="5">
    <location>
        <begin position="188"/>
        <end position="285"/>
    </location>
</feature>
<feature type="region of interest" description="Disordered" evidence="3">
    <location>
        <begin position="1"/>
        <end position="22"/>
    </location>
</feature>
<name>A0ABS5KIE6_9ACTN</name>
<dbReference type="InterPro" id="IPR011051">
    <property type="entry name" value="RmlC_Cupin_sf"/>
</dbReference>
<evidence type="ECO:0000256" key="3">
    <source>
        <dbReference type="SAM" id="MobiDB-lite"/>
    </source>
</evidence>
<dbReference type="Proteomes" id="UP000730482">
    <property type="component" value="Unassembled WGS sequence"/>
</dbReference>
<dbReference type="Gene3D" id="2.60.120.10">
    <property type="entry name" value="Jelly Rolls"/>
    <property type="match status" value="2"/>
</dbReference>
<evidence type="ECO:0000256" key="2">
    <source>
        <dbReference type="RuleBase" id="RU003457"/>
    </source>
</evidence>
<dbReference type="CDD" id="cd02247">
    <property type="entry name" value="cupin_pirin_C"/>
    <property type="match status" value="1"/>
</dbReference>
<evidence type="ECO:0000259" key="4">
    <source>
        <dbReference type="Pfam" id="PF02678"/>
    </source>
</evidence>
<dbReference type="InterPro" id="IPR012093">
    <property type="entry name" value="Pirin"/>
</dbReference>
<accession>A0ABS5KIE6</accession>
<evidence type="ECO:0000259" key="5">
    <source>
        <dbReference type="Pfam" id="PF05726"/>
    </source>
</evidence>
<evidence type="ECO:0000313" key="7">
    <source>
        <dbReference type="Proteomes" id="UP000730482"/>
    </source>
</evidence>
<evidence type="ECO:0000313" key="6">
    <source>
        <dbReference type="EMBL" id="MBS2545842.1"/>
    </source>
</evidence>
<comment type="caution">
    <text evidence="6">The sequence shown here is derived from an EMBL/GenBank/DDBJ whole genome shotgun (WGS) entry which is preliminary data.</text>
</comment>
<feature type="compositionally biased region" description="Basic and acidic residues" evidence="3">
    <location>
        <begin position="13"/>
        <end position="22"/>
    </location>
</feature>
<gene>
    <name evidence="6" type="ORF">KGQ19_03075</name>
</gene>
<dbReference type="PANTHER" id="PTHR13903:SF8">
    <property type="entry name" value="PIRIN"/>
    <property type="match status" value="1"/>
</dbReference>
<keyword evidence="7" id="KW-1185">Reference proteome</keyword>
<comment type="similarity">
    <text evidence="1 2">Belongs to the pirin family.</text>
</comment>
<dbReference type="InterPro" id="IPR003829">
    <property type="entry name" value="Pirin_N_dom"/>
</dbReference>
<evidence type="ECO:0000256" key="1">
    <source>
        <dbReference type="ARBA" id="ARBA00008416"/>
    </source>
</evidence>
<dbReference type="InterPro" id="IPR008778">
    <property type="entry name" value="Pirin_C_dom"/>
</dbReference>
<proteinExistence type="inferred from homology"/>
<feature type="domain" description="Pirin N-terminal" evidence="4">
    <location>
        <begin position="39"/>
        <end position="135"/>
    </location>
</feature>
<dbReference type="EMBL" id="JAAFYZ010000007">
    <property type="protein sequence ID" value="MBS2545842.1"/>
    <property type="molecule type" value="Genomic_DNA"/>
</dbReference>
<dbReference type="SUPFAM" id="SSF51182">
    <property type="entry name" value="RmlC-like cupins"/>
    <property type="match status" value="1"/>
</dbReference>
<organism evidence="6 7">
    <name type="scientific">Catenulispora pinistramenti</name>
    <dbReference type="NCBI Taxonomy" id="2705254"/>
    <lineage>
        <taxon>Bacteria</taxon>
        <taxon>Bacillati</taxon>
        <taxon>Actinomycetota</taxon>
        <taxon>Actinomycetes</taxon>
        <taxon>Catenulisporales</taxon>
        <taxon>Catenulisporaceae</taxon>
        <taxon>Catenulispora</taxon>
    </lineage>
</organism>
<dbReference type="InterPro" id="IPR014710">
    <property type="entry name" value="RmlC-like_jellyroll"/>
</dbReference>
<dbReference type="RefSeq" id="WP_212007499.1">
    <property type="nucleotide sequence ID" value="NZ_JAAFYZ010000007.1"/>
</dbReference>
<dbReference type="Pfam" id="PF02678">
    <property type="entry name" value="Pirin"/>
    <property type="match status" value="1"/>
</dbReference>